<dbReference type="InterPro" id="IPR000835">
    <property type="entry name" value="HTH_MarR-typ"/>
</dbReference>
<dbReference type="EMBL" id="JBHSQI010000009">
    <property type="protein sequence ID" value="MFC6154781.1"/>
    <property type="molecule type" value="Genomic_DNA"/>
</dbReference>
<dbReference type="Gene3D" id="1.10.10.10">
    <property type="entry name" value="Winged helix-like DNA-binding domain superfamily/Winged helix DNA-binding domain"/>
    <property type="match status" value="1"/>
</dbReference>
<gene>
    <name evidence="2" type="ORF">ACFPWU_14020</name>
</gene>
<dbReference type="InterPro" id="IPR036388">
    <property type="entry name" value="WH-like_DNA-bd_sf"/>
</dbReference>
<evidence type="ECO:0000313" key="3">
    <source>
        <dbReference type="Proteomes" id="UP001596098"/>
    </source>
</evidence>
<sequence length="165" mass="18666">MNDTQARLDVWLAILQIQSVRMKKFESWLRSEHEITGSQYEILRHLADAPDGMRMQQLSGAILYSSGATTNVVRRLEFRGLVERHPVAHDARGVHVHLTDDGVRLVDAVRALHHTHVVESLPEFTDAAERRAVLSYLSRACADQPASPVRFRPPLARVSSENARR</sequence>
<organism evidence="2 3">
    <name type="scientific">Nocardioides yefusunii</name>
    <dbReference type="NCBI Taxonomy" id="2500546"/>
    <lineage>
        <taxon>Bacteria</taxon>
        <taxon>Bacillati</taxon>
        <taxon>Actinomycetota</taxon>
        <taxon>Actinomycetes</taxon>
        <taxon>Propionibacteriales</taxon>
        <taxon>Nocardioidaceae</taxon>
        <taxon>Nocardioides</taxon>
    </lineage>
</organism>
<dbReference type="Pfam" id="PF12802">
    <property type="entry name" value="MarR_2"/>
    <property type="match status" value="1"/>
</dbReference>
<comment type="caution">
    <text evidence="2">The sequence shown here is derived from an EMBL/GenBank/DDBJ whole genome shotgun (WGS) entry which is preliminary data.</text>
</comment>
<dbReference type="PROSITE" id="PS50995">
    <property type="entry name" value="HTH_MARR_2"/>
    <property type="match status" value="1"/>
</dbReference>
<reference evidence="3" key="1">
    <citation type="journal article" date="2019" name="Int. J. Syst. Evol. Microbiol.">
        <title>The Global Catalogue of Microorganisms (GCM) 10K type strain sequencing project: providing services to taxonomists for standard genome sequencing and annotation.</title>
        <authorList>
            <consortium name="The Broad Institute Genomics Platform"/>
            <consortium name="The Broad Institute Genome Sequencing Center for Infectious Disease"/>
            <person name="Wu L."/>
            <person name="Ma J."/>
        </authorList>
    </citation>
    <scope>NUCLEOTIDE SEQUENCE [LARGE SCALE GENOMIC DNA]</scope>
    <source>
        <strain evidence="3">DFY28</strain>
    </source>
</reference>
<evidence type="ECO:0000259" key="1">
    <source>
        <dbReference type="PROSITE" id="PS50995"/>
    </source>
</evidence>
<keyword evidence="3" id="KW-1185">Reference proteome</keyword>
<dbReference type="RefSeq" id="WP_164878749.1">
    <property type="nucleotide sequence ID" value="NZ_CP034929.1"/>
</dbReference>
<feature type="domain" description="HTH marR-type" evidence="1">
    <location>
        <begin position="1"/>
        <end position="142"/>
    </location>
</feature>
<accession>A0ABW1QZ07</accession>
<dbReference type="PANTHER" id="PTHR33164:SF99">
    <property type="entry name" value="MARR FAMILY REGULATORY PROTEIN"/>
    <property type="match status" value="1"/>
</dbReference>
<dbReference type="SMART" id="SM00347">
    <property type="entry name" value="HTH_MARR"/>
    <property type="match status" value="1"/>
</dbReference>
<protein>
    <submittedName>
        <fullName evidence="2">MarR family winged helix-turn-helix transcriptional regulator</fullName>
    </submittedName>
</protein>
<dbReference type="InterPro" id="IPR039422">
    <property type="entry name" value="MarR/SlyA-like"/>
</dbReference>
<dbReference type="InterPro" id="IPR036390">
    <property type="entry name" value="WH_DNA-bd_sf"/>
</dbReference>
<dbReference type="SUPFAM" id="SSF46785">
    <property type="entry name" value="Winged helix' DNA-binding domain"/>
    <property type="match status" value="1"/>
</dbReference>
<proteinExistence type="predicted"/>
<dbReference type="PANTHER" id="PTHR33164">
    <property type="entry name" value="TRANSCRIPTIONAL REGULATOR, MARR FAMILY"/>
    <property type="match status" value="1"/>
</dbReference>
<evidence type="ECO:0000313" key="2">
    <source>
        <dbReference type="EMBL" id="MFC6154781.1"/>
    </source>
</evidence>
<name>A0ABW1QZ07_9ACTN</name>
<dbReference type="Proteomes" id="UP001596098">
    <property type="component" value="Unassembled WGS sequence"/>
</dbReference>